<dbReference type="HOGENOM" id="CLU_1692351_0_0_10"/>
<dbReference type="AlphaFoldDB" id="B3QMZ1"/>
<dbReference type="RefSeq" id="WP_012502127.1">
    <property type="nucleotide sequence ID" value="NC_011027.1"/>
</dbReference>
<reference evidence="1" key="1">
    <citation type="submission" date="2008-06" db="EMBL/GenBank/DDBJ databases">
        <title>Complete sequence of Chlorobaculum parvum NCIB 8327.</title>
        <authorList>
            <consortium name="US DOE Joint Genome Institute"/>
            <person name="Lucas S."/>
            <person name="Copeland A."/>
            <person name="Lapidus A."/>
            <person name="Glavina del Rio T."/>
            <person name="Dalin E."/>
            <person name="Tice H."/>
            <person name="Bruce D."/>
            <person name="Goodwin L."/>
            <person name="Pitluck S."/>
            <person name="Schmutz J."/>
            <person name="Larimer F."/>
            <person name="Land M."/>
            <person name="Hauser L."/>
            <person name="Kyrpides N."/>
            <person name="Mikhailova N."/>
            <person name="Zhao F."/>
            <person name="Li T."/>
            <person name="Liu Z."/>
            <person name="Overmann J."/>
            <person name="Bryant D.A."/>
            <person name="Richardson P."/>
        </authorList>
    </citation>
    <scope>NUCLEOTIDE SEQUENCE [LARGE SCALE GENOMIC DNA]</scope>
    <source>
        <strain evidence="1">NCIB 8327</strain>
    </source>
</reference>
<evidence type="ECO:0000313" key="2">
    <source>
        <dbReference type="Proteomes" id="UP000008811"/>
    </source>
</evidence>
<dbReference type="KEGG" id="cpc:Cpar_0881"/>
<organism evidence="1 2">
    <name type="scientific">Chlorobaculum parvum (strain DSM 263 / NCIMB 8327)</name>
    <name type="common">Chlorobium vibrioforme subsp. thiosulfatophilum</name>
    <dbReference type="NCBI Taxonomy" id="517417"/>
    <lineage>
        <taxon>Bacteria</taxon>
        <taxon>Pseudomonadati</taxon>
        <taxon>Chlorobiota</taxon>
        <taxon>Chlorobiia</taxon>
        <taxon>Chlorobiales</taxon>
        <taxon>Chlorobiaceae</taxon>
        <taxon>Chlorobaculum</taxon>
    </lineage>
</organism>
<accession>B3QMZ1</accession>
<proteinExistence type="predicted"/>
<dbReference type="EMBL" id="CP001099">
    <property type="protein sequence ID" value="ACF11294.1"/>
    <property type="molecule type" value="Genomic_DNA"/>
</dbReference>
<sequence length="155" mass="17361">MDKALLLRVLDGEQAAIEQFGDSDNCAVIDWRDGLLELIAAVEPFLPKGYLRSEAKDGGFLLHAGGRGSSPIEVQLKTRQEDLIASLNRALCPDFEIRQFTPMTGDGYSLFVAPASFWQDVERSHSVAVQKYFLSAERLAAYWRKGYFARLFSKP</sequence>
<gene>
    <name evidence="1" type="ordered locus">Cpar_0881</name>
</gene>
<dbReference type="Proteomes" id="UP000008811">
    <property type="component" value="Chromosome"/>
</dbReference>
<name>B3QMZ1_CHLP8</name>
<dbReference type="STRING" id="517417.Cpar_0881"/>
<protein>
    <submittedName>
        <fullName evidence="1">Uncharacterized protein</fullName>
    </submittedName>
</protein>
<dbReference type="eggNOG" id="ENOG502ZX3G">
    <property type="taxonomic scope" value="Bacteria"/>
</dbReference>
<keyword evidence="2" id="KW-1185">Reference proteome</keyword>
<evidence type="ECO:0000313" key="1">
    <source>
        <dbReference type="EMBL" id="ACF11294.1"/>
    </source>
</evidence>
<dbReference type="OrthoDB" id="5194528at2"/>